<sequence>MNMILFELYPRLKSEKYIAFCRFICDLSPYNTFEQLRSQMILVCQWLLTERFLDCAQLGRDLVLSLMRVSKIPAFVAIWKQLLYTPNKLGLAVGVEELMSRPCPHTFPLFRMSVAIQRKLEFMFTKVKPGLHERHLEWFKKQYLSSQDAGNLRVELIRSAIFLSCGEALQTGHEMKAIFIASMFPQTNNVVEQQWKPAFHVLRHLLHVQPLLANSVVDFMIRICTELHPPLQQRLVNSVTNSFKFLIDHNVLGKITNTTSTHHTVGDIKFYRSPFVISDSPVLQKSVREAFRDTFRGLFRPVTFMNHFFFSDPGEVAVVATDVEPAPSETSAAVTEDTPTTELSQTEGGAGDSVDDEYGLSCEEKVMTLLAAVKEEFREPIENLSNARKADTDTRCELMQKLLSTIFDNVSLQMKDTLSCSAGPFHFSGSLLFFCFA</sequence>
<feature type="region of interest" description="Disordered" evidence="3">
    <location>
        <begin position="327"/>
        <end position="354"/>
    </location>
</feature>
<feature type="domain" description="Integrator complex subunit 3 N-terminal" evidence="4">
    <location>
        <begin position="196"/>
        <end position="258"/>
    </location>
</feature>
<dbReference type="PANTHER" id="PTHR13587">
    <property type="entry name" value="INTEGRATOR COMPLEX SUBUNIT 3"/>
    <property type="match status" value="1"/>
</dbReference>
<name>A0A183E428_9BILA</name>
<dbReference type="InterPro" id="IPR019333">
    <property type="entry name" value="INTS3_N"/>
</dbReference>
<dbReference type="EMBL" id="UYRT01082819">
    <property type="protein sequence ID" value="VDN26529.1"/>
    <property type="molecule type" value="Genomic_DNA"/>
</dbReference>
<evidence type="ECO:0000256" key="1">
    <source>
        <dbReference type="ARBA" id="ARBA00032741"/>
    </source>
</evidence>
<feature type="domain" description="Integrator complex subunit 3 N-terminal" evidence="4">
    <location>
        <begin position="11"/>
        <end position="160"/>
    </location>
</feature>
<keyword evidence="6" id="KW-1185">Reference proteome</keyword>
<dbReference type="PANTHER" id="PTHR13587:SF7">
    <property type="entry name" value="INTEGRATOR COMPLEX SUBUNIT 3"/>
    <property type="match status" value="1"/>
</dbReference>
<proteinExistence type="predicted"/>
<evidence type="ECO:0000259" key="4">
    <source>
        <dbReference type="Pfam" id="PF10189"/>
    </source>
</evidence>
<evidence type="ECO:0000313" key="6">
    <source>
        <dbReference type="Proteomes" id="UP000271098"/>
    </source>
</evidence>
<comment type="function">
    <text evidence="2">Component of the integrator complex, a multiprotein complex that terminates RNA polymerase II (Pol II) transcription in the promoter-proximal region of genes. The integrator complex provides a quality checkpoint during transcription elongation by driving premature transcription termination of transcripts that are unfavorably configured for transcriptional elongation: the complex terminates transcription by (1) catalyzing dephosphorylation of the C-terminal domain (CTD) of Pol II subunit Polr2A/Rbp1 and Spt5, and (2) degrading the exiting nascent RNA transcript via endonuclease activity. The integrator complex is also involved in the 3'-end processing of the U7 snRNA, and also the spliceosomal snRNAs U1, U2, U4 and U5.</text>
</comment>
<dbReference type="GO" id="GO:0005737">
    <property type="term" value="C:cytoplasm"/>
    <property type="evidence" value="ECO:0007669"/>
    <property type="project" value="TreeGrafter"/>
</dbReference>
<accession>A0A183E428</accession>
<evidence type="ECO:0000256" key="2">
    <source>
        <dbReference type="ARBA" id="ARBA00054331"/>
    </source>
</evidence>
<evidence type="ECO:0000313" key="7">
    <source>
        <dbReference type="WBParaSite" id="GPUH_0001574101-mRNA-1"/>
    </source>
</evidence>
<reference evidence="5 6" key="2">
    <citation type="submission" date="2018-11" db="EMBL/GenBank/DDBJ databases">
        <authorList>
            <consortium name="Pathogen Informatics"/>
        </authorList>
    </citation>
    <scope>NUCLEOTIDE SEQUENCE [LARGE SCALE GENOMIC DNA]</scope>
</reference>
<reference evidence="7" key="1">
    <citation type="submission" date="2016-06" db="UniProtKB">
        <authorList>
            <consortium name="WormBaseParasite"/>
        </authorList>
    </citation>
    <scope>IDENTIFICATION</scope>
</reference>
<evidence type="ECO:0000256" key="3">
    <source>
        <dbReference type="SAM" id="MobiDB-lite"/>
    </source>
</evidence>
<gene>
    <name evidence="5" type="ORF">GPUH_LOCUS15718</name>
</gene>
<dbReference type="Proteomes" id="UP000271098">
    <property type="component" value="Unassembled WGS sequence"/>
</dbReference>
<dbReference type="OrthoDB" id="2021145at2759"/>
<dbReference type="InterPro" id="IPR045334">
    <property type="entry name" value="INTS3"/>
</dbReference>
<feature type="compositionally biased region" description="Polar residues" evidence="3">
    <location>
        <begin position="328"/>
        <end position="347"/>
    </location>
</feature>
<protein>
    <recommendedName>
        <fullName evidence="1">SOSS complex subunit A homolog</fullName>
    </recommendedName>
</protein>
<evidence type="ECO:0000313" key="5">
    <source>
        <dbReference type="EMBL" id="VDN26529.1"/>
    </source>
</evidence>
<dbReference type="AlphaFoldDB" id="A0A183E428"/>
<dbReference type="WBParaSite" id="GPUH_0001574101-mRNA-1">
    <property type="protein sequence ID" value="GPUH_0001574101-mRNA-1"/>
    <property type="gene ID" value="GPUH_0001574101"/>
</dbReference>
<organism evidence="7">
    <name type="scientific">Gongylonema pulchrum</name>
    <dbReference type="NCBI Taxonomy" id="637853"/>
    <lineage>
        <taxon>Eukaryota</taxon>
        <taxon>Metazoa</taxon>
        <taxon>Ecdysozoa</taxon>
        <taxon>Nematoda</taxon>
        <taxon>Chromadorea</taxon>
        <taxon>Rhabditida</taxon>
        <taxon>Spirurina</taxon>
        <taxon>Spiruromorpha</taxon>
        <taxon>Spiruroidea</taxon>
        <taxon>Gongylonematidae</taxon>
        <taxon>Gongylonema</taxon>
    </lineage>
</organism>
<dbReference type="Pfam" id="PF10189">
    <property type="entry name" value="Ints3_N"/>
    <property type="match status" value="2"/>
</dbReference>